<dbReference type="Pfam" id="PF14341">
    <property type="entry name" value="PilX_N"/>
    <property type="match status" value="1"/>
</dbReference>
<name>A0A933ICK5_UNCT6</name>
<dbReference type="Proteomes" id="UP000736328">
    <property type="component" value="Unassembled WGS sequence"/>
</dbReference>
<dbReference type="EMBL" id="JACQXR010000133">
    <property type="protein sequence ID" value="MBI4727498.1"/>
    <property type="molecule type" value="Genomic_DNA"/>
</dbReference>
<proteinExistence type="predicted"/>
<evidence type="ECO:0000256" key="1">
    <source>
        <dbReference type="SAM" id="Phobius"/>
    </source>
</evidence>
<evidence type="ECO:0000259" key="2">
    <source>
        <dbReference type="Pfam" id="PF14341"/>
    </source>
</evidence>
<accession>A0A933ICK5</accession>
<organism evidence="3 4">
    <name type="scientific">candidate division TA06 bacterium</name>
    <dbReference type="NCBI Taxonomy" id="2250710"/>
    <lineage>
        <taxon>Bacteria</taxon>
        <taxon>Bacteria division TA06</taxon>
    </lineage>
</organism>
<keyword evidence="1" id="KW-0472">Membrane</keyword>
<sequence>MKNLKNQKGIALVMALMIVLLLSVMAAGLMYTVISEKQINSSRQRNAEALYVTKAGTYEAIGRIGYGYSVGSETTITEDLNAASGITPNWCCYIFLNPTLTGIYCKRSMQSGTILPYTVTGTTLADTAQALVVTYKTYDADGNGTLGKEEVYYYNNRTRQITLGHTGGTPADAYPVFQIIARGRQGTARKTMITELVVTSANSNVKAAIRSYAPIVSSGTVNICAHNHLATTPTGLNPPNCYTARADTGWHTKNKAVHGDLYQHCTVWGDSFATKNVNSYCTECGCLPGSESNSTIDYHGSSTKSRGNPDDITDSPAPMPTLRDMLGLSVTDYNSITWNSNTNPVSGFTKVTGDLSITGGFADGEGVLYVTGDCKIVGNYNFRGLIYCEGQFTNSGTSWILGAVAAAGGIETKVSGNTTIMYSREMISRVIQKAMGGGATIIMQREVD</sequence>
<keyword evidence="1" id="KW-0812">Transmembrane</keyword>
<reference evidence="3" key="1">
    <citation type="submission" date="2020-07" db="EMBL/GenBank/DDBJ databases">
        <title>Huge and variable diversity of episymbiotic CPR bacteria and DPANN archaea in groundwater ecosystems.</title>
        <authorList>
            <person name="He C.Y."/>
            <person name="Keren R."/>
            <person name="Whittaker M."/>
            <person name="Farag I.F."/>
            <person name="Doudna J."/>
            <person name="Cate J.H.D."/>
            <person name="Banfield J.F."/>
        </authorList>
    </citation>
    <scope>NUCLEOTIDE SEQUENCE</scope>
    <source>
        <strain evidence="3">NC_groundwater_1520_Pr4_B-0.1um_53_5</strain>
    </source>
</reference>
<comment type="caution">
    <text evidence="3">The sequence shown here is derived from an EMBL/GenBank/DDBJ whole genome shotgun (WGS) entry which is preliminary data.</text>
</comment>
<feature type="domain" description="Type 4 fimbrial biogenesis protein PilX N-terminal" evidence="2">
    <location>
        <begin position="8"/>
        <end position="55"/>
    </location>
</feature>
<keyword evidence="1" id="KW-1133">Transmembrane helix</keyword>
<protein>
    <submittedName>
        <fullName evidence="3">Pilus assembly PilX N-terminal domain-containing protein</fullName>
    </submittedName>
</protein>
<dbReference type="InterPro" id="IPR025746">
    <property type="entry name" value="PilX_N_dom"/>
</dbReference>
<dbReference type="InterPro" id="IPR018247">
    <property type="entry name" value="EF_Hand_1_Ca_BS"/>
</dbReference>
<evidence type="ECO:0000313" key="4">
    <source>
        <dbReference type="Proteomes" id="UP000736328"/>
    </source>
</evidence>
<dbReference type="PROSITE" id="PS00018">
    <property type="entry name" value="EF_HAND_1"/>
    <property type="match status" value="1"/>
</dbReference>
<gene>
    <name evidence="3" type="ORF">HY768_09845</name>
</gene>
<evidence type="ECO:0000313" key="3">
    <source>
        <dbReference type="EMBL" id="MBI4727498.1"/>
    </source>
</evidence>
<dbReference type="AlphaFoldDB" id="A0A933ICK5"/>
<feature type="transmembrane region" description="Helical" evidence="1">
    <location>
        <begin position="12"/>
        <end position="34"/>
    </location>
</feature>